<name>A0A069RDA4_PEPLI</name>
<feature type="signal peptide" evidence="1">
    <location>
        <begin position="1"/>
        <end position="21"/>
    </location>
</feature>
<dbReference type="OrthoDB" id="353549at2"/>
<dbReference type="Pfam" id="PF11369">
    <property type="entry name" value="DUF3160"/>
    <property type="match status" value="1"/>
</dbReference>
<feature type="chain" id="PRO_5039672845" description="DUF3160 domain-containing protein" evidence="1">
    <location>
        <begin position="22"/>
        <end position="760"/>
    </location>
</feature>
<evidence type="ECO:0008006" key="4">
    <source>
        <dbReference type="Google" id="ProtNLM"/>
    </source>
</evidence>
<dbReference type="PROSITE" id="PS51257">
    <property type="entry name" value="PROKAR_LIPOPROTEIN"/>
    <property type="match status" value="1"/>
</dbReference>
<proteinExistence type="predicted"/>
<dbReference type="EMBL" id="JJMM01000026">
    <property type="protein sequence ID" value="KDR94210.1"/>
    <property type="molecule type" value="Genomic_DNA"/>
</dbReference>
<dbReference type="AlphaFoldDB" id="A0A069RDA4"/>
<reference evidence="2 3" key="1">
    <citation type="submission" date="2014-03" db="EMBL/GenBank/DDBJ databases">
        <title>Genome sequence of Clostridium litorale W6, DSM 5388.</title>
        <authorList>
            <person name="Poehlein A."/>
            <person name="Jagirdar A."/>
            <person name="Khonsari B."/>
            <person name="Chibani C.M."/>
            <person name="Gutierrez Gutierrez D.A."/>
            <person name="Davydova E."/>
            <person name="Alghaithi H.S."/>
            <person name="Nair K.P."/>
            <person name="Dhamotharan K."/>
            <person name="Chandran L."/>
            <person name="G W."/>
            <person name="Daniel R."/>
        </authorList>
    </citation>
    <scope>NUCLEOTIDE SEQUENCE [LARGE SCALE GENOMIC DNA]</scope>
    <source>
        <strain evidence="2 3">W6</strain>
    </source>
</reference>
<keyword evidence="3" id="KW-1185">Reference proteome</keyword>
<evidence type="ECO:0000313" key="2">
    <source>
        <dbReference type="EMBL" id="KDR94210.1"/>
    </source>
</evidence>
<evidence type="ECO:0000256" key="1">
    <source>
        <dbReference type="SAM" id="SignalP"/>
    </source>
</evidence>
<sequence length="760" mass="86998">MISRGKGLACMCLILVAIVTATGCAEKDIHNENAHAQKSLVKDGTNGGKAAIADEKNSGDLVKLSNVEKDWARTIDIPFEKTQFTPSLKPYAVKGDLSNIANLDQFPQMSTMQREMLVENGFFVRPTLEEQLFYIYEHNEYKKIPTFVTTDSVLQVYHVFYDYSLRTLESKKLLDQVEELTGNMLQKSIEMHNRIKDEQVKGALLKNIAFFGTAELLLQNELPSGMPEKAKAMAKSEADQILSEGGFERSNIFPYQLDYSQYRPRGHYTRSEDLKRYFKAMMWYGQAPFPLYKDKEEKEPNVEQTLQALLITYASLTEPDIESDDENDFEKWKNIYEPTSFYVGAADDLNIRHYKDLLVGVYGSQPDIERLIDSKKLDELFKKAKYLPSPKIQAKYTSVDTPVGKQFRFMGQRYIPDSEIIQNMVEPLARPIPNGLDVMAALGSYRAYSILTEFYNEDTNWDGYIPALEKMKREMDSTTESTWKSNMYYGWLWTLKGFLTEYEEGYPSFMTNEAWTDKALGTALGSWSELKHDTVLYGKQSGAECGGGEEPPQIKGYVEPSIEVYEKLLWLNRYSRANLKERGFLDGTVESRLQDFDDLLEFLIRCSVKELEGEELTSDEYYQLLTYGGMLEYLTSSFAGDGDVRWFEITSETDKNMAVISDVHTVAPNQFSQGGYFEVGVGPAHEIYVVVPIGDKLYITRGAVFSYHEFLNEGKRLTDEEWQDMIKEGEKPSQPEWMKRYMVEDDLEIPVPAEPYSSGC</sequence>
<dbReference type="InterPro" id="IPR022601">
    <property type="entry name" value="DUF3160"/>
</dbReference>
<dbReference type="RefSeq" id="WP_038268210.1">
    <property type="nucleotide sequence ID" value="NZ_FSRH01000003.1"/>
</dbReference>
<dbReference type="STRING" id="1121324.CLIT_23c04830"/>
<evidence type="ECO:0000313" key="3">
    <source>
        <dbReference type="Proteomes" id="UP000027946"/>
    </source>
</evidence>
<organism evidence="2 3">
    <name type="scientific">Peptoclostridium litorale DSM 5388</name>
    <dbReference type="NCBI Taxonomy" id="1121324"/>
    <lineage>
        <taxon>Bacteria</taxon>
        <taxon>Bacillati</taxon>
        <taxon>Bacillota</taxon>
        <taxon>Clostridia</taxon>
        <taxon>Peptostreptococcales</taxon>
        <taxon>Peptoclostridiaceae</taxon>
        <taxon>Peptoclostridium</taxon>
    </lineage>
</organism>
<dbReference type="Proteomes" id="UP000027946">
    <property type="component" value="Unassembled WGS sequence"/>
</dbReference>
<keyword evidence="1" id="KW-0732">Signal</keyword>
<gene>
    <name evidence="2" type="ORF">CLIT_23c04830</name>
</gene>
<dbReference type="SMART" id="SM01325">
    <property type="entry name" value="DUF3160"/>
    <property type="match status" value="1"/>
</dbReference>
<protein>
    <recommendedName>
        <fullName evidence="4">DUF3160 domain-containing protein</fullName>
    </recommendedName>
</protein>
<accession>A0A069RDA4</accession>
<comment type="caution">
    <text evidence="2">The sequence shown here is derived from an EMBL/GenBank/DDBJ whole genome shotgun (WGS) entry which is preliminary data.</text>
</comment>
<dbReference type="eggNOG" id="COG4640">
    <property type="taxonomic scope" value="Bacteria"/>
</dbReference>